<dbReference type="InterPro" id="IPR024731">
    <property type="entry name" value="NELL2-like_EGF"/>
</dbReference>
<keyword evidence="2 8" id="KW-0245">EGF-like domain</keyword>
<comment type="subcellular location">
    <subcellularLocation>
        <location evidence="1">Membrane</location>
        <topology evidence="1">Single-pass membrane protein</topology>
    </subcellularLocation>
</comment>
<evidence type="ECO:0000256" key="8">
    <source>
        <dbReference type="PROSITE-ProRule" id="PRU00076"/>
    </source>
</evidence>
<dbReference type="Pfam" id="PF12947">
    <property type="entry name" value="EGF_3"/>
    <property type="match status" value="2"/>
</dbReference>
<dbReference type="PROSITE" id="PS50026">
    <property type="entry name" value="EGF_3"/>
    <property type="match status" value="5"/>
</dbReference>
<evidence type="ECO:0000256" key="5">
    <source>
        <dbReference type="ARBA" id="ARBA00023136"/>
    </source>
</evidence>
<protein>
    <submittedName>
        <fullName evidence="12">Stabilin-2</fullName>
    </submittedName>
</protein>
<dbReference type="InterPro" id="IPR000782">
    <property type="entry name" value="FAS1_domain"/>
</dbReference>
<dbReference type="SUPFAM" id="SSF57196">
    <property type="entry name" value="EGF/Laminin"/>
    <property type="match status" value="2"/>
</dbReference>
<dbReference type="PANTHER" id="PTHR24038">
    <property type="entry name" value="STABILIN"/>
    <property type="match status" value="1"/>
</dbReference>
<accession>A0ABM1A060</accession>
<feature type="domain" description="EGF-like" evidence="9">
    <location>
        <begin position="294"/>
        <end position="335"/>
    </location>
</feature>
<dbReference type="SUPFAM" id="SSF82153">
    <property type="entry name" value="FAS1 domain"/>
    <property type="match status" value="2"/>
</dbReference>
<dbReference type="Pfam" id="PF02469">
    <property type="entry name" value="Fasciclin"/>
    <property type="match status" value="2"/>
</dbReference>
<feature type="non-terminal residue" evidence="12">
    <location>
        <position position="689"/>
    </location>
</feature>
<sequence length="689" mass="75971">MLPHRCTQILEKEVLGRCGVCGSPKRCPKNSDVPTTKQKSCSYWARRYGRPKRMRGCAKICTREVKVPKCCEGFHGIDCIPCPGGFKNPCNGQGKCSDGLTGSGLCYCDPSFMGTACELCRQKDVFGPHCNNSCTCLHGQCDEGPQGSGLCKWNSCQLDYVGDKCNKKLMKCGQDVTLCHANAECYVNDDDIASCRCLPGYRGDGDECVAINPCADEPNGGCDPQATCSMLGPGIRKCQCDQGWLGDGFVCAPIVGCVDHSDCDPDATCYNHIPGQHYCVCNEGFTGKGDVCISLDPCAVNNGGCHPKANCTTLGPGERNCTCPDQTGGDGVTCVGTLAYEISVHPNLTRLSKLVQNVEYRNNILNRLDEEPMTFFAPSDEAMANFAKTRDPPGGGDYWDEEENVLWFLNFHTLYKDLTTEDFLKMADILHKYPTMFDGYSINMVSTNQTLHIYVNHSEFASFVQPDMPTLNGHLHVIDKVLEPFFPDDDAPSLIDTLTSNPEYSLFADALKDMGLLAHLEDLDEFTVFVPTNKAMETLDYPMSPEFLKYYVVPRLVFTPTVMNSDQVATLLGQTHRLELTATDDGIFVNQIPIVRADVLFDAGVLHVINELIHPVLNRCDVSDLQVQAGECVPCRQYCQRGICTFPPENCPQGFQGFQPPRVFRYRCIYEVSGSSQLGCHQMCFSNVT</sequence>
<feature type="domain" description="FAS1" evidence="10">
    <location>
        <begin position="491"/>
        <end position="613"/>
    </location>
</feature>
<evidence type="ECO:0000256" key="4">
    <source>
        <dbReference type="ARBA" id="ARBA00022989"/>
    </source>
</evidence>
<evidence type="ECO:0000313" key="11">
    <source>
        <dbReference type="Proteomes" id="UP000694888"/>
    </source>
</evidence>
<dbReference type="SMART" id="SM00181">
    <property type="entry name" value="EGF"/>
    <property type="match status" value="7"/>
</dbReference>
<dbReference type="GeneID" id="101848434"/>
<keyword evidence="6 8" id="KW-1015">Disulfide bond</keyword>
<dbReference type="PROSITE" id="PS50213">
    <property type="entry name" value="FAS1"/>
    <property type="match status" value="2"/>
</dbReference>
<feature type="domain" description="EGF-like" evidence="9">
    <location>
        <begin position="168"/>
        <end position="209"/>
    </location>
</feature>
<gene>
    <name evidence="12" type="primary">LOC101848434</name>
</gene>
<feature type="domain" description="FAS1" evidence="10">
    <location>
        <begin position="335"/>
        <end position="482"/>
    </location>
</feature>
<dbReference type="SMART" id="SM00554">
    <property type="entry name" value="FAS1"/>
    <property type="match status" value="2"/>
</dbReference>
<evidence type="ECO:0000256" key="3">
    <source>
        <dbReference type="ARBA" id="ARBA00022692"/>
    </source>
</evidence>
<dbReference type="Proteomes" id="UP000694888">
    <property type="component" value="Unplaced"/>
</dbReference>
<proteinExistence type="predicted"/>
<dbReference type="Pfam" id="PF24887">
    <property type="entry name" value="EGF_STAB1-2"/>
    <property type="match status" value="1"/>
</dbReference>
<evidence type="ECO:0000256" key="6">
    <source>
        <dbReference type="ARBA" id="ARBA00023157"/>
    </source>
</evidence>
<feature type="domain" description="EGF-like" evidence="9">
    <location>
        <begin position="78"/>
        <end position="118"/>
    </location>
</feature>
<dbReference type="RefSeq" id="XP_012938145.1">
    <property type="nucleotide sequence ID" value="XM_013082691.1"/>
</dbReference>
<keyword evidence="7" id="KW-0325">Glycoprotein</keyword>
<reference evidence="12" key="1">
    <citation type="submission" date="2025-08" db="UniProtKB">
        <authorList>
            <consortium name="RefSeq"/>
        </authorList>
    </citation>
    <scope>IDENTIFICATION</scope>
</reference>
<evidence type="ECO:0000256" key="7">
    <source>
        <dbReference type="ARBA" id="ARBA00023180"/>
    </source>
</evidence>
<keyword evidence="11" id="KW-1185">Reference proteome</keyword>
<dbReference type="Gene3D" id="2.30.180.10">
    <property type="entry name" value="FAS1 domain"/>
    <property type="match status" value="2"/>
</dbReference>
<dbReference type="PANTHER" id="PTHR24038:SF11">
    <property type="entry name" value="INTEGRIN BETA-LIKE PROTEIN E"/>
    <property type="match status" value="1"/>
</dbReference>
<organism evidence="11 12">
    <name type="scientific">Aplysia californica</name>
    <name type="common">California sea hare</name>
    <dbReference type="NCBI Taxonomy" id="6500"/>
    <lineage>
        <taxon>Eukaryota</taxon>
        <taxon>Metazoa</taxon>
        <taxon>Spiralia</taxon>
        <taxon>Lophotrochozoa</taxon>
        <taxon>Mollusca</taxon>
        <taxon>Gastropoda</taxon>
        <taxon>Heterobranchia</taxon>
        <taxon>Euthyneura</taxon>
        <taxon>Tectipleura</taxon>
        <taxon>Aplysiida</taxon>
        <taxon>Aplysioidea</taxon>
        <taxon>Aplysiidae</taxon>
        <taxon>Aplysia</taxon>
    </lineage>
</organism>
<comment type="caution">
    <text evidence="8">Lacks conserved residue(s) required for the propagation of feature annotation.</text>
</comment>
<dbReference type="InterPro" id="IPR000742">
    <property type="entry name" value="EGF"/>
</dbReference>
<feature type="domain" description="EGF-like" evidence="9">
    <location>
        <begin position="253"/>
        <end position="293"/>
    </location>
</feature>
<dbReference type="PROSITE" id="PS01186">
    <property type="entry name" value="EGF_2"/>
    <property type="match status" value="2"/>
</dbReference>
<evidence type="ECO:0000313" key="12">
    <source>
        <dbReference type="RefSeq" id="XP_012938145.1"/>
    </source>
</evidence>
<dbReference type="InterPro" id="IPR036378">
    <property type="entry name" value="FAS1_dom_sf"/>
</dbReference>
<feature type="domain" description="EGF-like" evidence="9">
    <location>
        <begin position="210"/>
        <end position="250"/>
    </location>
</feature>
<evidence type="ECO:0000259" key="9">
    <source>
        <dbReference type="PROSITE" id="PS50026"/>
    </source>
</evidence>
<name>A0ABM1A060_APLCA</name>
<dbReference type="InterPro" id="IPR056806">
    <property type="entry name" value="EGF_STAB1-2"/>
</dbReference>
<dbReference type="Gene3D" id="2.10.25.10">
    <property type="entry name" value="Laminin"/>
    <property type="match status" value="4"/>
</dbReference>
<keyword evidence="5" id="KW-0472">Membrane</keyword>
<feature type="disulfide bond" evidence="8">
    <location>
        <begin position="108"/>
        <end position="117"/>
    </location>
</feature>
<evidence type="ECO:0000256" key="2">
    <source>
        <dbReference type="ARBA" id="ARBA00022536"/>
    </source>
</evidence>
<evidence type="ECO:0000256" key="1">
    <source>
        <dbReference type="ARBA" id="ARBA00004167"/>
    </source>
</evidence>
<keyword evidence="4" id="KW-1133">Transmembrane helix</keyword>
<keyword evidence="3" id="KW-0812">Transmembrane</keyword>
<dbReference type="PROSITE" id="PS00022">
    <property type="entry name" value="EGF_1"/>
    <property type="match status" value="1"/>
</dbReference>
<evidence type="ECO:0000259" key="10">
    <source>
        <dbReference type="PROSITE" id="PS50213"/>
    </source>
</evidence>